<evidence type="ECO:0000313" key="3">
    <source>
        <dbReference type="Proteomes" id="UP000177821"/>
    </source>
</evidence>
<dbReference type="Proteomes" id="UP000177821">
    <property type="component" value="Unassembled WGS sequence"/>
</dbReference>
<gene>
    <name evidence="2" type="ORF">A3J50_02000</name>
</gene>
<feature type="compositionally biased region" description="Polar residues" evidence="1">
    <location>
        <begin position="156"/>
        <end position="171"/>
    </location>
</feature>
<reference evidence="2 3" key="1">
    <citation type="journal article" date="2016" name="Nat. Commun.">
        <title>Thousands of microbial genomes shed light on interconnected biogeochemical processes in an aquifer system.</title>
        <authorList>
            <person name="Anantharaman K."/>
            <person name="Brown C.T."/>
            <person name="Hug L.A."/>
            <person name="Sharon I."/>
            <person name="Castelle C.J."/>
            <person name="Probst A.J."/>
            <person name="Thomas B.C."/>
            <person name="Singh A."/>
            <person name="Wilkins M.J."/>
            <person name="Karaoz U."/>
            <person name="Brodie E.L."/>
            <person name="Williams K.H."/>
            <person name="Hubbard S.S."/>
            <person name="Banfield J.F."/>
        </authorList>
    </citation>
    <scope>NUCLEOTIDE SEQUENCE [LARGE SCALE GENOMIC DNA]</scope>
</reference>
<comment type="caution">
    <text evidence="2">The sequence shown here is derived from an EMBL/GenBank/DDBJ whole genome shotgun (WGS) entry which is preliminary data.</text>
</comment>
<name>A0A1G1WRA3_9BACT</name>
<evidence type="ECO:0000256" key="1">
    <source>
        <dbReference type="SAM" id="MobiDB-lite"/>
    </source>
</evidence>
<protein>
    <submittedName>
        <fullName evidence="2">Uncharacterized protein</fullName>
    </submittedName>
</protein>
<proteinExistence type="predicted"/>
<evidence type="ECO:0000313" key="2">
    <source>
        <dbReference type="EMBL" id="OGY30204.1"/>
    </source>
</evidence>
<sequence>MVEPSKKGKSMSRVQQVLILLVAVLVLGSASQDVSVYAQQAPQKARVWAELYAPKDSSSFLLKWDSGIGPRIIWLWVFETGPANYEVAVPFSLLDVFTVGDGETRETLFPRSGSMSVTSHNSTRRWITTLALLENGQVISGEPFFLNGEVVSPTPTVQSTLQGSVTPSVSPTVMPRPTVFPSPTPLPTPTVISR</sequence>
<organism evidence="2 3">
    <name type="scientific">Candidatus Woykebacteria bacterium RIFCSPHIGHO2_02_FULL_43_16b</name>
    <dbReference type="NCBI Taxonomy" id="1802601"/>
    <lineage>
        <taxon>Bacteria</taxon>
        <taxon>Candidatus Woykeibacteriota</taxon>
    </lineage>
</organism>
<accession>A0A1G1WRA3</accession>
<dbReference type="AlphaFoldDB" id="A0A1G1WRA3"/>
<feature type="compositionally biased region" description="Pro residues" evidence="1">
    <location>
        <begin position="178"/>
        <end position="188"/>
    </location>
</feature>
<feature type="region of interest" description="Disordered" evidence="1">
    <location>
        <begin position="156"/>
        <end position="194"/>
    </location>
</feature>
<dbReference type="EMBL" id="MHCX01000005">
    <property type="protein sequence ID" value="OGY30204.1"/>
    <property type="molecule type" value="Genomic_DNA"/>
</dbReference>